<proteinExistence type="predicted"/>
<dbReference type="PROSITE" id="PS50118">
    <property type="entry name" value="HMG_BOX_2"/>
    <property type="match status" value="1"/>
</dbReference>
<dbReference type="Gene3D" id="1.10.30.10">
    <property type="entry name" value="High mobility group box domain"/>
    <property type="match status" value="3"/>
</dbReference>
<dbReference type="EMBL" id="MTYJ01000358">
    <property type="protein sequence ID" value="OWA53934.1"/>
    <property type="molecule type" value="Genomic_DNA"/>
</dbReference>
<dbReference type="GO" id="GO:0005634">
    <property type="term" value="C:nucleus"/>
    <property type="evidence" value="ECO:0007669"/>
    <property type="project" value="UniProtKB-UniRule"/>
</dbReference>
<name>A0A9X6NQ46_HYPEX</name>
<reference evidence="5" key="1">
    <citation type="submission" date="2017-01" db="EMBL/GenBank/DDBJ databases">
        <title>Comparative genomics of anhydrobiosis in the tardigrade Hypsibius dujardini.</title>
        <authorList>
            <person name="Yoshida Y."/>
            <person name="Koutsovoulos G."/>
            <person name="Laetsch D."/>
            <person name="Stevens L."/>
            <person name="Kumar S."/>
            <person name="Horikawa D."/>
            <person name="Ishino K."/>
            <person name="Komine S."/>
            <person name="Tomita M."/>
            <person name="Blaxter M."/>
            <person name="Arakawa K."/>
        </authorList>
    </citation>
    <scope>NUCLEOTIDE SEQUENCE [LARGE SCALE GENOMIC DNA]</scope>
    <source>
        <strain evidence="5">Z151</strain>
    </source>
</reference>
<dbReference type="CDD" id="cd00084">
    <property type="entry name" value="HMG-box_SF"/>
    <property type="match status" value="1"/>
</dbReference>
<feature type="domain" description="HMG box" evidence="3">
    <location>
        <begin position="247"/>
        <end position="312"/>
    </location>
</feature>
<dbReference type="InterPro" id="IPR009071">
    <property type="entry name" value="HMG_box_dom"/>
</dbReference>
<dbReference type="InterPro" id="IPR050342">
    <property type="entry name" value="HMGB"/>
</dbReference>
<dbReference type="Pfam" id="PF09011">
    <property type="entry name" value="HMG_box_2"/>
    <property type="match status" value="1"/>
</dbReference>
<feature type="DNA-binding region" description="HMG box" evidence="2">
    <location>
        <begin position="247"/>
        <end position="312"/>
    </location>
</feature>
<evidence type="ECO:0000256" key="2">
    <source>
        <dbReference type="PROSITE-ProRule" id="PRU00267"/>
    </source>
</evidence>
<gene>
    <name evidence="4" type="ORF">BV898_18358</name>
</gene>
<dbReference type="InterPro" id="IPR036910">
    <property type="entry name" value="HMG_box_dom_sf"/>
</dbReference>
<keyword evidence="5" id="KW-1185">Reference proteome</keyword>
<dbReference type="OrthoDB" id="667577at2759"/>
<keyword evidence="1 2" id="KW-0238">DNA-binding</keyword>
<protein>
    <recommendedName>
        <fullName evidence="3">HMG box domain-containing protein</fullName>
    </recommendedName>
</protein>
<organism evidence="4 5">
    <name type="scientific">Hypsibius exemplaris</name>
    <name type="common">Freshwater tardigrade</name>
    <dbReference type="NCBI Taxonomy" id="2072580"/>
    <lineage>
        <taxon>Eukaryota</taxon>
        <taxon>Metazoa</taxon>
        <taxon>Ecdysozoa</taxon>
        <taxon>Tardigrada</taxon>
        <taxon>Eutardigrada</taxon>
        <taxon>Parachela</taxon>
        <taxon>Hypsibioidea</taxon>
        <taxon>Hypsibiidae</taxon>
        <taxon>Hypsibius</taxon>
    </lineage>
</organism>
<comment type="caution">
    <text evidence="4">The sequence shown here is derived from an EMBL/GenBank/DDBJ whole genome shotgun (WGS) entry which is preliminary data.</text>
</comment>
<accession>A0A9X6NQ46</accession>
<evidence type="ECO:0000313" key="4">
    <source>
        <dbReference type="EMBL" id="OWA53934.1"/>
    </source>
</evidence>
<dbReference type="GO" id="GO:0003677">
    <property type="term" value="F:DNA binding"/>
    <property type="evidence" value="ECO:0007669"/>
    <property type="project" value="UniProtKB-UniRule"/>
</dbReference>
<dbReference type="SMART" id="SM00398">
    <property type="entry name" value="HMG"/>
    <property type="match status" value="4"/>
</dbReference>
<sequence length="319" mass="36417">MESWKSSSFHAPFQCPTGIGGEIRKAVEGIVQADKALLRAKLPIKPWQLYVKERANTTTADIPEEGPKRGAAFVRLKREFDNLPKEEQERYGVMSAKKRDELEQRKAKKKVLPKKALSPYNIFVRERFPFCPTDMTAKDYLAALALDFKKLTPKQLAKYVEESRKDQERVKRALGVLRPDPKSKRSPTAYTLFIRDNLRAHSDGGPMREAMVKAGAAWRTAAPEVRIKYETMARDMAPAGQKHPETRTRAPTAYNFYLQELARRRVEGESLADVMKTAGALWKTLDASERERYDHLAKVGKIKFLEEKEKDAAHDVRVT</sequence>
<evidence type="ECO:0000313" key="5">
    <source>
        <dbReference type="Proteomes" id="UP000192578"/>
    </source>
</evidence>
<dbReference type="PANTHER" id="PTHR48112">
    <property type="entry name" value="HIGH MOBILITY GROUP PROTEIN DSP1"/>
    <property type="match status" value="1"/>
</dbReference>
<dbReference type="GO" id="GO:0006357">
    <property type="term" value="P:regulation of transcription by RNA polymerase II"/>
    <property type="evidence" value="ECO:0007669"/>
    <property type="project" value="TreeGrafter"/>
</dbReference>
<keyword evidence="2" id="KW-0539">Nucleus</keyword>
<dbReference type="Proteomes" id="UP000192578">
    <property type="component" value="Unassembled WGS sequence"/>
</dbReference>
<dbReference type="SUPFAM" id="SSF47095">
    <property type="entry name" value="HMG-box"/>
    <property type="match status" value="3"/>
</dbReference>
<evidence type="ECO:0000256" key="1">
    <source>
        <dbReference type="ARBA" id="ARBA00023125"/>
    </source>
</evidence>
<dbReference type="PANTHER" id="PTHR48112:SF22">
    <property type="entry name" value="MITOCHONDRIAL TRANSCRIPTION FACTOR A, ISOFORM B"/>
    <property type="match status" value="1"/>
</dbReference>
<dbReference type="AlphaFoldDB" id="A0A9X6NQ46"/>
<evidence type="ECO:0000259" key="3">
    <source>
        <dbReference type="PROSITE" id="PS50118"/>
    </source>
</evidence>